<gene>
    <name evidence="1" type="ORF">GOQ09_15695</name>
</gene>
<proteinExistence type="predicted"/>
<reference evidence="1 2" key="1">
    <citation type="submission" date="2019-12" db="EMBL/GenBank/DDBJ databases">
        <title>Hybrid Genome Assemblies of two High G+C Isolates from Undergraduate Microbiology Courses.</title>
        <authorList>
            <person name="Ne Ville C.J."/>
            <person name="Enright D."/>
            <person name="Hernandez I."/>
            <person name="Dodsworth J."/>
            <person name="Orwin P.M."/>
        </authorList>
    </citation>
    <scope>NUCLEOTIDE SEQUENCE [LARGE SCALE GENOMIC DNA]</scope>
    <source>
        <strain evidence="1 2">CSUSB</strain>
    </source>
</reference>
<sequence length="542" mass="57024">MANVTIPFEETGNALELSSFLAISANTVLSMSLAGANSAAAKYASAASGSTSFSGDMDELHLKTNVANAFVLSGVSFSAGGKRYVSKASGDLHVDLSPITGNGTKVGTLTSGQGEVVLNTWPAGMAPAVTDWRGVAGAPVNGAFTPFNTYLSTFRIATAPIRTGSFSVLGTMQDGTTFNYSADSDGTIDEPRVKGRINYTTGVVKLVGVTPSAPAGATPVDLSFLDIPGLTTAYIDLIRQETLRYNAVAFTYLPLDADLLGIDPVRLPSDGRVPIFRPGELAVVGHRATTAPATAVNGGVVNVGRTRLSRVRVLGNDGHVIETGYSENLEAGTVTWNDVTGYSQPVRVEHSIEDTGLQRDAQIDGTITFTRPLTHDYPIGSYVSSALRAGDMKARVSLVFDQATWNGTTFSDVPVGDPAPGTYNTVGYPITVTNDGAYTERWALRFKTTSTVEVFGEHVGNLGEFSINAVIQPINSVNNKPFFTIQPAGWGGGWVPGNLLRANTVGAMFGVWMVRTVQQGPASAADYSFLTVVRGDVDNPAT</sequence>
<dbReference type="OrthoDB" id="8477619at2"/>
<dbReference type="RefSeq" id="WP_157614359.1">
    <property type="nucleotide sequence ID" value="NZ_CP046622.1"/>
</dbReference>
<name>A0A6I6HJA0_VARPD</name>
<dbReference type="Proteomes" id="UP000425817">
    <property type="component" value="Chromosome"/>
</dbReference>
<dbReference type="EMBL" id="CP046622">
    <property type="protein sequence ID" value="QGW82929.1"/>
    <property type="molecule type" value="Genomic_DNA"/>
</dbReference>
<organism evidence="1 2">
    <name type="scientific">Variovorax paradoxus</name>
    <dbReference type="NCBI Taxonomy" id="34073"/>
    <lineage>
        <taxon>Bacteria</taxon>
        <taxon>Pseudomonadati</taxon>
        <taxon>Pseudomonadota</taxon>
        <taxon>Betaproteobacteria</taxon>
        <taxon>Burkholderiales</taxon>
        <taxon>Comamonadaceae</taxon>
        <taxon>Variovorax</taxon>
    </lineage>
</organism>
<protein>
    <submittedName>
        <fullName evidence="1">Uncharacterized protein</fullName>
    </submittedName>
</protein>
<evidence type="ECO:0000313" key="2">
    <source>
        <dbReference type="Proteomes" id="UP000425817"/>
    </source>
</evidence>
<dbReference type="AlphaFoldDB" id="A0A6I6HJA0"/>
<accession>A0A6I6HJA0</accession>
<evidence type="ECO:0000313" key="1">
    <source>
        <dbReference type="EMBL" id="QGW82929.1"/>
    </source>
</evidence>